<keyword evidence="1" id="KW-0175">Coiled coil</keyword>
<dbReference type="GO" id="GO:0005576">
    <property type="term" value="C:extracellular region"/>
    <property type="evidence" value="ECO:0007669"/>
    <property type="project" value="GOC"/>
</dbReference>
<reference evidence="3" key="1">
    <citation type="journal article" date="2020" name="bioRxiv">
        <title>Comparative genomics of Chlamydomonas.</title>
        <authorList>
            <person name="Craig R.J."/>
            <person name="Hasan A.R."/>
            <person name="Ness R.W."/>
            <person name="Keightley P.D."/>
        </authorList>
    </citation>
    <scope>NUCLEOTIDE SEQUENCE</scope>
    <source>
        <strain evidence="3">CCAP 11/173</strain>
    </source>
</reference>
<feature type="compositionally biased region" description="Low complexity" evidence="2">
    <location>
        <begin position="1171"/>
        <end position="1183"/>
    </location>
</feature>
<feature type="region of interest" description="Disordered" evidence="2">
    <location>
        <begin position="585"/>
        <end position="614"/>
    </location>
</feature>
<comment type="caution">
    <text evidence="3">The sequence shown here is derived from an EMBL/GenBank/DDBJ whole genome shotgun (WGS) entry which is preliminary data.</text>
</comment>
<protein>
    <recommendedName>
        <fullName evidence="5">LisH domain-containing protein</fullName>
    </recommendedName>
</protein>
<feature type="region of interest" description="Disordered" evidence="2">
    <location>
        <begin position="1036"/>
        <end position="1234"/>
    </location>
</feature>
<keyword evidence="4" id="KW-1185">Reference proteome</keyword>
<dbReference type="PANTHER" id="PTHR39063">
    <property type="entry name" value="ORAL-FACIAL-DIGITAL SYNDROME 1 PROTEIN HOMOLOG"/>
    <property type="match status" value="1"/>
</dbReference>
<dbReference type="Proteomes" id="UP000613740">
    <property type="component" value="Unassembled WGS sequence"/>
</dbReference>
<feature type="compositionally biased region" description="Low complexity" evidence="2">
    <location>
        <begin position="881"/>
        <end position="919"/>
    </location>
</feature>
<dbReference type="GO" id="GO:0060287">
    <property type="term" value="P:epithelial cilium movement involved in determination of left/right asymmetry"/>
    <property type="evidence" value="ECO:0007669"/>
    <property type="project" value="TreeGrafter"/>
</dbReference>
<dbReference type="PROSITE" id="PS50896">
    <property type="entry name" value="LISH"/>
    <property type="match status" value="1"/>
</dbReference>
<evidence type="ECO:0000313" key="3">
    <source>
        <dbReference type="EMBL" id="KAG2450806.1"/>
    </source>
</evidence>
<dbReference type="Pfam" id="PF16045">
    <property type="entry name" value="LisH_2"/>
    <property type="match status" value="1"/>
</dbReference>
<dbReference type="EMBL" id="JAEHOD010000010">
    <property type="protein sequence ID" value="KAG2450806.1"/>
    <property type="molecule type" value="Genomic_DNA"/>
</dbReference>
<evidence type="ECO:0000313" key="4">
    <source>
        <dbReference type="Proteomes" id="UP000613740"/>
    </source>
</evidence>
<feature type="coiled-coil region" evidence="1">
    <location>
        <begin position="188"/>
        <end position="520"/>
    </location>
</feature>
<name>A0A835WNP3_9CHLO</name>
<proteinExistence type="predicted"/>
<evidence type="ECO:0008006" key="5">
    <source>
        <dbReference type="Google" id="ProtNLM"/>
    </source>
</evidence>
<dbReference type="InterPro" id="IPR055289">
    <property type="entry name" value="OFD1"/>
</dbReference>
<dbReference type="OrthoDB" id="437790at2759"/>
<dbReference type="GO" id="GO:0036064">
    <property type="term" value="C:ciliary basal body"/>
    <property type="evidence" value="ECO:0007669"/>
    <property type="project" value="TreeGrafter"/>
</dbReference>
<feature type="coiled-coil region" evidence="1">
    <location>
        <begin position="549"/>
        <end position="583"/>
    </location>
</feature>
<dbReference type="SMART" id="SM00667">
    <property type="entry name" value="LisH"/>
    <property type="match status" value="1"/>
</dbReference>
<feature type="compositionally biased region" description="Basic and acidic residues" evidence="2">
    <location>
        <begin position="869"/>
        <end position="878"/>
    </location>
</feature>
<dbReference type="PANTHER" id="PTHR39063:SF1">
    <property type="entry name" value="OFD1 CENTRIOLE AND CENTRIOLAR SATELLITE PROTEIN"/>
    <property type="match status" value="1"/>
</dbReference>
<feature type="region of interest" description="Disordered" evidence="2">
    <location>
        <begin position="836"/>
        <end position="1016"/>
    </location>
</feature>
<evidence type="ECO:0000256" key="1">
    <source>
        <dbReference type="SAM" id="Coils"/>
    </source>
</evidence>
<dbReference type="InterPro" id="IPR006594">
    <property type="entry name" value="LisH"/>
</dbReference>
<feature type="compositionally biased region" description="Low complexity" evidence="2">
    <location>
        <begin position="836"/>
        <end position="864"/>
    </location>
</feature>
<feature type="compositionally biased region" description="Basic and acidic residues" evidence="2">
    <location>
        <begin position="1209"/>
        <end position="1223"/>
    </location>
</feature>
<organism evidence="3 4">
    <name type="scientific">Chlamydomonas schloesseri</name>
    <dbReference type="NCBI Taxonomy" id="2026947"/>
    <lineage>
        <taxon>Eukaryota</taxon>
        <taxon>Viridiplantae</taxon>
        <taxon>Chlorophyta</taxon>
        <taxon>core chlorophytes</taxon>
        <taxon>Chlorophyceae</taxon>
        <taxon>CS clade</taxon>
        <taxon>Chlamydomonadales</taxon>
        <taxon>Chlamydomonadaceae</taxon>
        <taxon>Chlamydomonas</taxon>
    </lineage>
</organism>
<gene>
    <name evidence="3" type="ORF">HYH02_004642</name>
</gene>
<feature type="compositionally biased region" description="Pro residues" evidence="2">
    <location>
        <begin position="1113"/>
        <end position="1135"/>
    </location>
</feature>
<sequence length="1352" mass="145948">MSEPADAQEGLDQAAFNKKMLTHMQSTGVVGQVKSQLRAQLLTQLQKGQIVQLGPPPGDRPGLKRHALNSMIADYMRAVQYNYSLSVFKEESGVESRPLLTEDELMDVLKIDRETSFFQSYMKSKAHGGSDSCVLMNLVSAISEAAAAKGKESFTQTIGGDRYQLEVRMKQLEDEYQARLRNARLSPNAGVEERLAIYRQEVEEQAAAEVARQVERVREMEVAAARLDEASKARRALEAERLELDRLHSERLTKLRQREEEMMDKLRRQQRDVENVAYEYRQRILREEERLRNHKTEIQQQQDSRQEQLKQLERSLELRERAVGAREAAAEKKIAEATEAAAQAAVDARQDAEREYMELKSSLAQQRMQIEMDRSRILELRSEATAEIAAARAKEERLRALETARAEAEARAAAHAADAEVCRLQAEKLAAELAQTRDELSRRLAQASDGADAMLQNAAGAMNMLNAEAAASRTAGQQIRDALAALKRAEDEAAASAAAVASLQQERAALQNALAAAGAEGDALRTQLGRVEALMDEAVAGRAEALSHLEEAQFRHFQMERELAELRQALGRSKEEVAALKMANTVRRPPSRGADSPGRRSITLSPTRRPAPGAATTISALSLGLALGSGQGGALGQGTTGNGGASGYYWHSSQSGGGASGHHHHQSATQMEFPIAAAPPRDATLERMDRLRRQEDMLAGQEEAFRKRLAGVQEIRDRSAAILGHAGATLSGGSGAGSPIGAGGGFGFYHGQQQSGGVPMHPPQSQGGMFQGPQGSQQGDTPPYMTYVMHSTPYGQQVQQPQQGMTPRAAAAAEAAARAQFMEAQHQQQQQMMFEYAQQQHHHQQQQQQQQQQREMYMRQQQADAEAEAQQRDREELAFLRQQQQQQQQQQQARDQQPPQQQRSQSGPGQGQQQQRPPQYLTPQHQEEQEEQEDPRVDFPFLTHNGGAQDDDAPYPHAIQRHNSGSGVAVPPPTPQEVPTPVHEPATEPPRGASPDRGAAHVSFSDPPATQVSHPGLRDMQAFGSMRSSVEPFAAADAAGAAGGASTAASQPAAPVAPPPGLVLTSSLGSQPAQPIEEEEAPPPPPPKPIIPGLVMVSGFTPRGTAAGMTAPAAPPPPPPPVEEPPLPPPPPPPQDVESVMQAKMRMLQEQRERALAAQVAPIRRLQSQKSASSRASTSTSAGGAAGPYLPGSPSTSSPGMDTRPGLLPREDSNSELIAREAEDTVAPELSTITSRRVLLRRSSLDSGVGGPRGNSRRELKTSVSFVRSEASGLSTPLEAPGAGSEILRGHGGGHSMRSIALGMTLDEIPSSLGDADYQLPGLGDDDDGVEAPEELGGYGNFAAEFSAGSVF</sequence>
<feature type="compositionally biased region" description="Low complexity" evidence="2">
    <location>
        <begin position="1036"/>
        <end position="1054"/>
    </location>
</feature>
<accession>A0A835WNP3</accession>
<evidence type="ECO:0000256" key="2">
    <source>
        <dbReference type="SAM" id="MobiDB-lite"/>
    </source>
</evidence>